<keyword evidence="1" id="KW-1133">Transmembrane helix</keyword>
<sequence>MNPEPQRNNRAIVIVLGVLGLILVVYLFLILFFVKETTDRILAPLENSNRNLSTQVAELLHPTPTIYPDPVTIIHEVRSLARLETIQYTVEKVITAETGQKLGILFGDRLLFVAYGRVIAGVDLTKLETSDLYMQNGALHVRLPSPEIFVATLDNDKSYVYDREQGLLTHGDEDLETRARQVAESEVLQSAVADGILDQALQNAKNYLERLLRNLGYQEIIFESTPISTPTPLPPAQ</sequence>
<dbReference type="InterPro" id="IPR025324">
    <property type="entry name" value="DUF4230"/>
</dbReference>
<proteinExistence type="predicted"/>
<feature type="transmembrane region" description="Helical" evidence="1">
    <location>
        <begin position="12"/>
        <end position="34"/>
    </location>
</feature>
<accession>A0A0S7BA40</accession>
<organism evidence="2">
    <name type="scientific">Longilinea arvoryzae</name>
    <dbReference type="NCBI Taxonomy" id="360412"/>
    <lineage>
        <taxon>Bacteria</taxon>
        <taxon>Bacillati</taxon>
        <taxon>Chloroflexota</taxon>
        <taxon>Anaerolineae</taxon>
        <taxon>Anaerolineales</taxon>
        <taxon>Anaerolineaceae</taxon>
        <taxon>Longilinea</taxon>
    </lineage>
</organism>
<reference evidence="2" key="1">
    <citation type="submission" date="2015-07" db="EMBL/GenBank/DDBJ databases">
        <title>Draft Genome Sequences of Anaerolinea thermolimosa IMO-1, Bellilinea caldifistulae GOMI-1, Leptolinea tardivitalis YMTK-2, Levilinea saccharolytica KIBI-1,Longilinea arvoryzae KOME-1, Previously Described as Members of the Anaerolineaceae (Chloroflexi).</title>
        <authorList>
            <person name="Sekiguchi Y."/>
            <person name="Ohashi A."/>
            <person name="Matsuura N."/>
            <person name="Tourlousse M.D."/>
        </authorList>
    </citation>
    <scope>NUCLEOTIDE SEQUENCE [LARGE SCALE GENOMIC DNA]</scope>
    <source>
        <strain evidence="2">KOME-1</strain>
    </source>
</reference>
<dbReference type="STRING" id="360412.LARV_02200"/>
<dbReference type="RefSeq" id="WP_075073691.1">
    <property type="nucleotide sequence ID" value="NZ_DF967972.1"/>
</dbReference>
<protein>
    <recommendedName>
        <fullName evidence="4">DUF4230 domain-containing protein</fullName>
    </recommendedName>
</protein>
<keyword evidence="3" id="KW-1185">Reference proteome</keyword>
<keyword evidence="1" id="KW-0812">Transmembrane</keyword>
<dbReference type="EMBL" id="DF967972">
    <property type="protein sequence ID" value="GAP14431.1"/>
    <property type="molecule type" value="Genomic_DNA"/>
</dbReference>
<dbReference type="Pfam" id="PF14014">
    <property type="entry name" value="DUF4230"/>
    <property type="match status" value="1"/>
</dbReference>
<evidence type="ECO:0000313" key="2">
    <source>
        <dbReference type="EMBL" id="GAP14431.1"/>
    </source>
</evidence>
<dbReference type="AlphaFoldDB" id="A0A0S7BA40"/>
<gene>
    <name evidence="2" type="ORF">LARV_02200</name>
</gene>
<evidence type="ECO:0000256" key="1">
    <source>
        <dbReference type="SAM" id="Phobius"/>
    </source>
</evidence>
<dbReference type="Proteomes" id="UP000055060">
    <property type="component" value="Unassembled WGS sequence"/>
</dbReference>
<name>A0A0S7BA40_9CHLR</name>
<evidence type="ECO:0000313" key="3">
    <source>
        <dbReference type="Proteomes" id="UP000055060"/>
    </source>
</evidence>
<evidence type="ECO:0008006" key="4">
    <source>
        <dbReference type="Google" id="ProtNLM"/>
    </source>
</evidence>
<keyword evidence="1" id="KW-0472">Membrane</keyword>